<dbReference type="eggNOG" id="ENOG502SCS7">
    <property type="taxonomic scope" value="Eukaryota"/>
</dbReference>
<dbReference type="Gene3D" id="2.60.120.10">
    <property type="entry name" value="Jelly Rolls"/>
    <property type="match status" value="2"/>
</dbReference>
<dbReference type="InterPro" id="IPR050503">
    <property type="entry name" value="cAMP-dep_PK_reg_su-like"/>
</dbReference>
<sequence>MVAQGLPPASPPRGEQEIFPAWIRERKDFQVFFPRFSDIVITDDEILRQGVPKDPGDRNIVELQCLARWIMKIPSMATSLDLSQATEIAKLARYQALKPREYVFHKGDKGDACYLVFSGEVHVLIDDQKVATVGKNSAFGDIALQIENATRGADVQAGTGANVPVNTSVSTAPANNASTATSTPTQLPSAPAIGVEVLKIMAEDYHKTLARCQTRRRKHLINWLHTEVLLFRDCVESKLHYFELVSLDVPLKQGEILYRQGDSIGAFYVVRSGKVRLEVDIQYEHKHRWPVGKHEWKEQVHAAKSRVPFALEERAGFFGFEMFVEGQQTRAYTVIADSPTVELVGLNRVDCFSPYFSFTPRAIERILEKHDKCRELATKQIHQKLKDFRRFTSAQKKAFNTTVEKEAPVSVKAKFNHSKETPQFQFPSLQPAKWEAPNDVVRALQLACQ</sequence>
<accession>K3WN52</accession>
<evidence type="ECO:0000313" key="3">
    <source>
        <dbReference type="Proteomes" id="UP000019132"/>
    </source>
</evidence>
<organism evidence="2 3">
    <name type="scientific">Globisporangium ultimum (strain ATCC 200006 / CBS 805.95 / DAOM BR144)</name>
    <name type="common">Pythium ultimum</name>
    <dbReference type="NCBI Taxonomy" id="431595"/>
    <lineage>
        <taxon>Eukaryota</taxon>
        <taxon>Sar</taxon>
        <taxon>Stramenopiles</taxon>
        <taxon>Oomycota</taxon>
        <taxon>Peronosporomycetes</taxon>
        <taxon>Pythiales</taxon>
        <taxon>Pythiaceae</taxon>
        <taxon>Globisporangium</taxon>
    </lineage>
</organism>
<dbReference type="PANTHER" id="PTHR11635">
    <property type="entry name" value="CAMP-DEPENDENT PROTEIN KINASE REGULATORY CHAIN"/>
    <property type="match status" value="1"/>
</dbReference>
<name>K3WN52_GLOUD</name>
<dbReference type="CDD" id="cd00038">
    <property type="entry name" value="CAP_ED"/>
    <property type="match status" value="2"/>
</dbReference>
<reference evidence="3" key="2">
    <citation type="submission" date="2010-04" db="EMBL/GenBank/DDBJ databases">
        <authorList>
            <person name="Buell R."/>
            <person name="Hamilton J."/>
            <person name="Hostetler J."/>
        </authorList>
    </citation>
    <scope>NUCLEOTIDE SEQUENCE [LARGE SCALE GENOMIC DNA]</scope>
    <source>
        <strain evidence="3">DAOM:BR144</strain>
    </source>
</reference>
<dbReference type="HOGENOM" id="CLU_507639_0_0_1"/>
<evidence type="ECO:0000259" key="1">
    <source>
        <dbReference type="PROSITE" id="PS50042"/>
    </source>
</evidence>
<dbReference type="GO" id="GO:0005952">
    <property type="term" value="C:cAMP-dependent protein kinase complex"/>
    <property type="evidence" value="ECO:0007669"/>
    <property type="project" value="InterPro"/>
</dbReference>
<dbReference type="InterPro" id="IPR014710">
    <property type="entry name" value="RmlC-like_jellyroll"/>
</dbReference>
<dbReference type="AlphaFoldDB" id="K3WN52"/>
<dbReference type="InterPro" id="IPR018490">
    <property type="entry name" value="cNMP-bd_dom_sf"/>
</dbReference>
<dbReference type="Pfam" id="PF00027">
    <property type="entry name" value="cNMP_binding"/>
    <property type="match status" value="1"/>
</dbReference>
<reference evidence="2" key="3">
    <citation type="submission" date="2015-02" db="UniProtKB">
        <authorList>
            <consortium name="EnsemblProtists"/>
        </authorList>
    </citation>
    <scope>IDENTIFICATION</scope>
    <source>
        <strain evidence="2">DAOM BR144</strain>
    </source>
</reference>
<dbReference type="Proteomes" id="UP000019132">
    <property type="component" value="Unassembled WGS sequence"/>
</dbReference>
<feature type="domain" description="Cyclic nucleotide-binding" evidence="1">
    <location>
        <begin position="76"/>
        <end position="157"/>
    </location>
</feature>
<protein>
    <recommendedName>
        <fullName evidence="1">Cyclic nucleotide-binding domain-containing protein</fullName>
    </recommendedName>
</protein>
<dbReference type="SUPFAM" id="SSF51206">
    <property type="entry name" value="cAMP-binding domain-like"/>
    <property type="match status" value="2"/>
</dbReference>
<dbReference type="PANTHER" id="PTHR11635:SF166">
    <property type="entry name" value="CYCLIC NUCLEOTIDE-BINDING DOMAIN-CONTAINING PROTEIN"/>
    <property type="match status" value="1"/>
</dbReference>
<keyword evidence="3" id="KW-1185">Reference proteome</keyword>
<dbReference type="GO" id="GO:0005829">
    <property type="term" value="C:cytosol"/>
    <property type="evidence" value="ECO:0007669"/>
    <property type="project" value="TreeGrafter"/>
</dbReference>
<dbReference type="GO" id="GO:0004862">
    <property type="term" value="F:cAMP-dependent protein kinase inhibitor activity"/>
    <property type="evidence" value="ECO:0007669"/>
    <property type="project" value="TreeGrafter"/>
</dbReference>
<proteinExistence type="predicted"/>
<dbReference type="PROSITE" id="PS50042">
    <property type="entry name" value="CNMP_BINDING_3"/>
    <property type="match status" value="2"/>
</dbReference>
<dbReference type="SMART" id="SM00100">
    <property type="entry name" value="cNMP"/>
    <property type="match status" value="2"/>
</dbReference>
<dbReference type="OMA" id="HEDFDIH"/>
<evidence type="ECO:0000313" key="2">
    <source>
        <dbReference type="EnsemblProtists" id="PYU1_T006394"/>
    </source>
</evidence>
<dbReference type="InterPro" id="IPR000595">
    <property type="entry name" value="cNMP-bd_dom"/>
</dbReference>
<dbReference type="STRING" id="431595.K3WN52"/>
<dbReference type="GO" id="GO:0030552">
    <property type="term" value="F:cAMP binding"/>
    <property type="evidence" value="ECO:0007669"/>
    <property type="project" value="TreeGrafter"/>
</dbReference>
<dbReference type="InParanoid" id="K3WN52"/>
<dbReference type="EMBL" id="GL376604">
    <property type="status" value="NOT_ANNOTATED_CDS"/>
    <property type="molecule type" value="Genomic_DNA"/>
</dbReference>
<reference evidence="3" key="1">
    <citation type="journal article" date="2010" name="Genome Biol.">
        <title>Genome sequence of the necrotrophic plant pathogen Pythium ultimum reveals original pathogenicity mechanisms and effector repertoire.</title>
        <authorList>
            <person name="Levesque C.A."/>
            <person name="Brouwer H."/>
            <person name="Cano L."/>
            <person name="Hamilton J.P."/>
            <person name="Holt C."/>
            <person name="Huitema E."/>
            <person name="Raffaele S."/>
            <person name="Robideau G.P."/>
            <person name="Thines M."/>
            <person name="Win J."/>
            <person name="Zerillo M.M."/>
            <person name="Beakes G.W."/>
            <person name="Boore J.L."/>
            <person name="Busam D."/>
            <person name="Dumas B."/>
            <person name="Ferriera S."/>
            <person name="Fuerstenberg S.I."/>
            <person name="Gachon C.M."/>
            <person name="Gaulin E."/>
            <person name="Govers F."/>
            <person name="Grenville-Briggs L."/>
            <person name="Horner N."/>
            <person name="Hostetler J."/>
            <person name="Jiang R.H."/>
            <person name="Johnson J."/>
            <person name="Krajaejun T."/>
            <person name="Lin H."/>
            <person name="Meijer H.J."/>
            <person name="Moore B."/>
            <person name="Morris P."/>
            <person name="Phuntmart V."/>
            <person name="Puiu D."/>
            <person name="Shetty J."/>
            <person name="Stajich J.E."/>
            <person name="Tripathy S."/>
            <person name="Wawra S."/>
            <person name="van West P."/>
            <person name="Whitty B.R."/>
            <person name="Coutinho P.M."/>
            <person name="Henrissat B."/>
            <person name="Martin F."/>
            <person name="Thomas P.D."/>
            <person name="Tyler B.M."/>
            <person name="De Vries R.P."/>
            <person name="Kamoun S."/>
            <person name="Yandell M."/>
            <person name="Tisserat N."/>
            <person name="Buell C.R."/>
        </authorList>
    </citation>
    <scope>NUCLEOTIDE SEQUENCE</scope>
    <source>
        <strain evidence="3">DAOM:BR144</strain>
    </source>
</reference>
<dbReference type="EnsemblProtists" id="PYU1_T006394">
    <property type="protein sequence ID" value="PYU1_T006394"/>
    <property type="gene ID" value="PYU1_G006382"/>
</dbReference>
<dbReference type="VEuPathDB" id="FungiDB:PYU1_G006382"/>
<feature type="domain" description="Cyclic nucleotide-binding" evidence="1">
    <location>
        <begin position="230"/>
        <end position="348"/>
    </location>
</feature>
<dbReference type="GO" id="GO:0034236">
    <property type="term" value="F:protein kinase A catalytic subunit binding"/>
    <property type="evidence" value="ECO:0007669"/>
    <property type="project" value="TreeGrafter"/>
</dbReference>